<dbReference type="AlphaFoldDB" id="A0A562U0Z6"/>
<proteinExistence type="predicted"/>
<dbReference type="SUPFAM" id="SSF48452">
    <property type="entry name" value="TPR-like"/>
    <property type="match status" value="1"/>
</dbReference>
<gene>
    <name evidence="1" type="ORF">JN11_02948</name>
</gene>
<dbReference type="Gene3D" id="1.25.40.10">
    <property type="entry name" value="Tetratricopeptide repeat domain"/>
    <property type="match status" value="1"/>
</dbReference>
<evidence type="ECO:0000313" key="1">
    <source>
        <dbReference type="EMBL" id="TWI98760.1"/>
    </source>
</evidence>
<dbReference type="EMBL" id="VLLI01000008">
    <property type="protein sequence ID" value="TWI98760.1"/>
    <property type="molecule type" value="Genomic_DNA"/>
</dbReference>
<evidence type="ECO:0000313" key="2">
    <source>
        <dbReference type="Proteomes" id="UP000317010"/>
    </source>
</evidence>
<dbReference type="InterPro" id="IPR011990">
    <property type="entry name" value="TPR-like_helical_dom_sf"/>
</dbReference>
<name>A0A562U0Z6_9SPHI</name>
<evidence type="ECO:0008006" key="3">
    <source>
        <dbReference type="Google" id="ProtNLM"/>
    </source>
</evidence>
<dbReference type="Proteomes" id="UP000317010">
    <property type="component" value="Unassembled WGS sequence"/>
</dbReference>
<protein>
    <recommendedName>
        <fullName evidence="3">Tetratricopeptide repeat protein</fullName>
    </recommendedName>
</protein>
<accession>A0A562U0Z6</accession>
<keyword evidence="2" id="KW-1185">Reference proteome</keyword>
<comment type="caution">
    <text evidence="1">The sequence shown here is derived from an EMBL/GenBank/DDBJ whole genome shotgun (WGS) entry which is preliminary data.</text>
</comment>
<organism evidence="1 2">
    <name type="scientific">Mucilaginibacter frigoritolerans</name>
    <dbReference type="NCBI Taxonomy" id="652788"/>
    <lineage>
        <taxon>Bacteria</taxon>
        <taxon>Pseudomonadati</taxon>
        <taxon>Bacteroidota</taxon>
        <taxon>Sphingobacteriia</taxon>
        <taxon>Sphingobacteriales</taxon>
        <taxon>Sphingobacteriaceae</taxon>
        <taxon>Mucilaginibacter</taxon>
    </lineage>
</organism>
<reference evidence="1 2" key="1">
    <citation type="submission" date="2019-07" db="EMBL/GenBank/DDBJ databases">
        <title>Genomic Encyclopedia of Archaeal and Bacterial Type Strains, Phase II (KMG-II): from individual species to whole genera.</title>
        <authorList>
            <person name="Goeker M."/>
        </authorList>
    </citation>
    <scope>NUCLEOTIDE SEQUENCE [LARGE SCALE GENOMIC DNA]</scope>
    <source>
        <strain evidence="1 2">ATCC BAA-1854</strain>
    </source>
</reference>
<sequence length="116" mass="13783">MNRYMFIILIFLLWGCHKNNKYTSSKKRMDNYGIDEKKLRITVKELTRTNKSDQALKLLDSLIYLNKQNGYLYFERGYVEGYNFHSAAAIKDFEMAKSLHYDNNACQSMIDLFTKK</sequence>